<sequence length="597" mass="65303">MVRALLLSLLVVGAWGQEYGVAGGYQPFPGPRKECPEKVARCILDVKVECQPGRMILKFWFSHHFTGVIYPYHLFDCPLYSGGGRYAEVSIGEEVCGVKGAQAGARGARDRFQHWITVQWDKRLVEQWDANIVATCLPPEDHMERKDVGNFYAVDRPPYSATGYQPYVKGVVHKDYSAGVPGPSAVGYSPVTLSFYIDEYLQKAFQPNLLTCYIQDDYGKRYDLNAVHRGCAPLQSGPMSQFALYQLTKVGKQGNLHLHCNLELCRDGRCSTPLPPGCDKAGAGYDAVPTRYGGDGTKNLNVTDRRRRDALKGPTLLIDGGDLKVWGLCENDTMSATLVSPPDFDGAFAFGVPLDVPTSQECRKSVSVASERTALRLQRETLKRACPEIKEFVAEVDVKGKEKLMGVLDCSQVLQHTEEEAVVPWEIQATTPSAAEVEKPVTTTARSPTSARAPAATTTKSKATTATRKAAVVRGTSEVVTGQPATSSSPAFARAWSSSRLDEARAFVRVPFWSNPRPSRLQSPLPRSTPLESVHKPSDVSGMFRPSPIPQSVASGYTLSLLLQDRFCSHLIGRLAPASRDSGGCLLWNRDDEGGKK</sequence>
<feature type="compositionally biased region" description="Low complexity" evidence="1">
    <location>
        <begin position="440"/>
        <end position="465"/>
    </location>
</feature>
<name>A0A7R9AI59_9CRUS</name>
<feature type="chain" id="PRO_5036402875" description="ZP domain-containing protein" evidence="2">
    <location>
        <begin position="17"/>
        <end position="597"/>
    </location>
</feature>
<dbReference type="EMBL" id="CAJPEV010008240">
    <property type="protein sequence ID" value="CAG0905177.1"/>
    <property type="molecule type" value="Genomic_DNA"/>
</dbReference>
<feature type="region of interest" description="Disordered" evidence="1">
    <location>
        <begin position="517"/>
        <end position="543"/>
    </location>
</feature>
<protein>
    <recommendedName>
        <fullName evidence="5">ZP domain-containing protein</fullName>
    </recommendedName>
</protein>
<dbReference type="PANTHER" id="PTHR46560">
    <property type="entry name" value="CYPHER, ISOFORM B"/>
    <property type="match status" value="1"/>
</dbReference>
<feature type="compositionally biased region" description="Low complexity" evidence="1">
    <location>
        <begin position="517"/>
        <end position="531"/>
    </location>
</feature>
<organism evidence="3">
    <name type="scientific">Darwinula stevensoni</name>
    <dbReference type="NCBI Taxonomy" id="69355"/>
    <lineage>
        <taxon>Eukaryota</taxon>
        <taxon>Metazoa</taxon>
        <taxon>Ecdysozoa</taxon>
        <taxon>Arthropoda</taxon>
        <taxon>Crustacea</taxon>
        <taxon>Oligostraca</taxon>
        <taxon>Ostracoda</taxon>
        <taxon>Podocopa</taxon>
        <taxon>Podocopida</taxon>
        <taxon>Darwinulocopina</taxon>
        <taxon>Darwinuloidea</taxon>
        <taxon>Darwinulidae</taxon>
        <taxon>Darwinula</taxon>
    </lineage>
</organism>
<gene>
    <name evidence="3" type="ORF">DSTB1V02_LOCUS13936</name>
</gene>
<dbReference type="PANTHER" id="PTHR46560:SF5">
    <property type="entry name" value="CYPHER, ISOFORM B"/>
    <property type="match status" value="1"/>
</dbReference>
<proteinExistence type="predicted"/>
<feature type="region of interest" description="Disordered" evidence="1">
    <location>
        <begin position="433"/>
        <end position="465"/>
    </location>
</feature>
<accession>A0A7R9AI59</accession>
<evidence type="ECO:0000256" key="2">
    <source>
        <dbReference type="SAM" id="SignalP"/>
    </source>
</evidence>
<keyword evidence="2" id="KW-0732">Signal</keyword>
<dbReference type="AlphaFoldDB" id="A0A7R9AI59"/>
<dbReference type="Proteomes" id="UP000677054">
    <property type="component" value="Unassembled WGS sequence"/>
</dbReference>
<feature type="signal peptide" evidence="2">
    <location>
        <begin position="1"/>
        <end position="16"/>
    </location>
</feature>
<evidence type="ECO:0008006" key="5">
    <source>
        <dbReference type="Google" id="ProtNLM"/>
    </source>
</evidence>
<evidence type="ECO:0000313" key="3">
    <source>
        <dbReference type="EMBL" id="CAD7254190.1"/>
    </source>
</evidence>
<reference evidence="3" key="1">
    <citation type="submission" date="2020-11" db="EMBL/GenBank/DDBJ databases">
        <authorList>
            <person name="Tran Van P."/>
        </authorList>
    </citation>
    <scope>NUCLEOTIDE SEQUENCE</scope>
</reference>
<dbReference type="EMBL" id="LR907758">
    <property type="protein sequence ID" value="CAD7254190.1"/>
    <property type="molecule type" value="Genomic_DNA"/>
</dbReference>
<keyword evidence="4" id="KW-1185">Reference proteome</keyword>
<evidence type="ECO:0000313" key="4">
    <source>
        <dbReference type="Proteomes" id="UP000677054"/>
    </source>
</evidence>
<evidence type="ECO:0000256" key="1">
    <source>
        <dbReference type="SAM" id="MobiDB-lite"/>
    </source>
</evidence>